<evidence type="ECO:0000313" key="3">
    <source>
        <dbReference type="EMBL" id="KAG5658581.1"/>
    </source>
</evidence>
<reference evidence="3" key="1">
    <citation type="submission" date="2021-04" db="EMBL/GenBank/DDBJ databases">
        <title>Draft genome of Fusarium avenaceum strain F156N33, isolated from an atmospheric sample in Virginia.</title>
        <authorList>
            <person name="Yang S."/>
            <person name="Vinatzer B.A."/>
            <person name="Coleman J."/>
        </authorList>
    </citation>
    <scope>NUCLEOTIDE SEQUENCE</scope>
    <source>
        <strain evidence="3">F156N33</strain>
    </source>
</reference>
<dbReference type="EMBL" id="JAGPUO010000014">
    <property type="protein sequence ID" value="KAG5658581.1"/>
    <property type="molecule type" value="Genomic_DNA"/>
</dbReference>
<dbReference type="AlphaFoldDB" id="A0A9P7GXV4"/>
<evidence type="ECO:0008006" key="5">
    <source>
        <dbReference type="Google" id="ProtNLM"/>
    </source>
</evidence>
<organism evidence="3 4">
    <name type="scientific">Fusarium avenaceum</name>
    <dbReference type="NCBI Taxonomy" id="40199"/>
    <lineage>
        <taxon>Eukaryota</taxon>
        <taxon>Fungi</taxon>
        <taxon>Dikarya</taxon>
        <taxon>Ascomycota</taxon>
        <taxon>Pezizomycotina</taxon>
        <taxon>Sordariomycetes</taxon>
        <taxon>Hypocreomycetidae</taxon>
        <taxon>Hypocreales</taxon>
        <taxon>Nectriaceae</taxon>
        <taxon>Fusarium</taxon>
        <taxon>Fusarium tricinctum species complex</taxon>
    </lineage>
</organism>
<evidence type="ECO:0000256" key="2">
    <source>
        <dbReference type="SAM" id="MobiDB-lite"/>
    </source>
</evidence>
<protein>
    <recommendedName>
        <fullName evidence="5">G domain-containing protein</fullName>
    </recommendedName>
</protein>
<proteinExistence type="predicted"/>
<name>A0A9P7GXV4_9HYPO</name>
<keyword evidence="4" id="KW-1185">Reference proteome</keyword>
<comment type="caution">
    <text evidence="3">The sequence shown here is derived from an EMBL/GenBank/DDBJ whole genome shotgun (WGS) entry which is preliminary data.</text>
</comment>
<feature type="compositionally biased region" description="Basic and acidic residues" evidence="2">
    <location>
        <begin position="355"/>
        <end position="366"/>
    </location>
</feature>
<feature type="compositionally biased region" description="Polar residues" evidence="2">
    <location>
        <begin position="1"/>
        <end position="10"/>
    </location>
</feature>
<feature type="region of interest" description="Disordered" evidence="2">
    <location>
        <begin position="355"/>
        <end position="380"/>
    </location>
</feature>
<feature type="region of interest" description="Disordered" evidence="2">
    <location>
        <begin position="1"/>
        <end position="32"/>
    </location>
</feature>
<feature type="compositionally biased region" description="Polar residues" evidence="2">
    <location>
        <begin position="367"/>
        <end position="380"/>
    </location>
</feature>
<dbReference type="Gene3D" id="3.40.50.300">
    <property type="entry name" value="P-loop containing nucleotide triphosphate hydrolases"/>
    <property type="match status" value="1"/>
</dbReference>
<dbReference type="InterPro" id="IPR027417">
    <property type="entry name" value="P-loop_NTPase"/>
</dbReference>
<feature type="compositionally biased region" description="Polar residues" evidence="2">
    <location>
        <begin position="19"/>
        <end position="32"/>
    </location>
</feature>
<sequence>MEQNPFQEIQQEFPREISDSSQAPSVSDNDYKTAVNQPIATADDVDPRGFRGGHARRPNDAFIAVMGQTGSGKSTSVVDVYPYEVSQDSTVYLIDTPGFDDSSKSDTEVLEEIAMWLSDSYKNDIRLDGIIYLHRISDVRMQGSARQNLVTFNKLCGEGALKRVILASTMWDITNEEVAVMREKELKETNHFWGWMLSQGSSCHRYNNTPECARQIVLSLTGRGPPIVTDLQTQMVDNGLSLEETAAGQDLNTALLKEIKKLTQKQRALEEHIKAAEKTHDRITQEVLKEERDRNRRMLEKARNGTIALNATMETMMAKRDQRLAEMKKEISDLQEREKEHLRLVREQALALERERSARHEKEQRLQENTNQPSNSCTPWQRSTNLVTAEQNHRKGEVKNPPTKIRYSISLNGSRYFLRSPEKWSCNAFRPLERVGSDRKRIEFGCMAVEQPGEYIVRYGNDTWLASKDFEKHHPHLSEKIKFFEVGNLDICALGPNQQYYARWLDGSWSCQGSSELARTIRNLIKEQKKIVAISLGFGESFLVSFELNTGYLGWYHDLQGYYRGLERFLKGHNDISIHAVTLDPQSQTDYLVVFTEDSAKGRGKPKNKLHCSNRETRHAISDWWETSKELREDS</sequence>
<gene>
    <name evidence="3" type="ORF">KAF25_010762</name>
</gene>
<accession>A0A9P7GXV4</accession>
<dbReference type="Proteomes" id="UP000782241">
    <property type="component" value="Unassembled WGS sequence"/>
</dbReference>
<evidence type="ECO:0000256" key="1">
    <source>
        <dbReference type="SAM" id="Coils"/>
    </source>
</evidence>
<feature type="coiled-coil region" evidence="1">
    <location>
        <begin position="252"/>
        <end position="293"/>
    </location>
</feature>
<evidence type="ECO:0000313" key="4">
    <source>
        <dbReference type="Proteomes" id="UP000782241"/>
    </source>
</evidence>
<keyword evidence="1" id="KW-0175">Coiled coil</keyword>
<dbReference type="SUPFAM" id="SSF52540">
    <property type="entry name" value="P-loop containing nucleoside triphosphate hydrolases"/>
    <property type="match status" value="1"/>
</dbReference>